<gene>
    <name evidence="4" type="ORF">CE91St30_26620</name>
</gene>
<feature type="modified residue" description="4-aspartylphosphate" evidence="1">
    <location>
        <position position="59"/>
    </location>
</feature>
<dbReference type="SMART" id="SM00850">
    <property type="entry name" value="LytTR"/>
    <property type="match status" value="1"/>
</dbReference>
<reference evidence="4 5" key="1">
    <citation type="submission" date="2022-01" db="EMBL/GenBank/DDBJ databases">
        <title>Novel bile acid biosynthetic pathways are enriched in the microbiome of centenarians.</title>
        <authorList>
            <person name="Sato Y."/>
            <person name="Atarashi K."/>
            <person name="Plichta R.D."/>
            <person name="Arai Y."/>
            <person name="Sasajima S."/>
            <person name="Kearney M.S."/>
            <person name="Suda W."/>
            <person name="Takeshita K."/>
            <person name="Sasaki T."/>
            <person name="Okamoto S."/>
            <person name="Skelly N.A."/>
            <person name="Okamura Y."/>
            <person name="Vlamakis H."/>
            <person name="Li Y."/>
            <person name="Tanoue T."/>
            <person name="Takei H."/>
            <person name="Nittono H."/>
            <person name="Narushima S."/>
            <person name="Irie J."/>
            <person name="Itoh H."/>
            <person name="Moriya K."/>
            <person name="Sugiura Y."/>
            <person name="Suematsu M."/>
            <person name="Moritoki N."/>
            <person name="Shibata S."/>
            <person name="Littman R.D."/>
            <person name="Fischbach A.M."/>
            <person name="Uwamino Y."/>
            <person name="Inoue T."/>
            <person name="Honda A."/>
            <person name="Hattori M."/>
            <person name="Murai T."/>
            <person name="Xavier J.R."/>
            <person name="Hirose N."/>
            <person name="Honda K."/>
        </authorList>
    </citation>
    <scope>NUCLEOTIDE SEQUENCE [LARGE SCALE GENOMIC DNA]</scope>
    <source>
        <strain evidence="4 5">CE91-St30</strain>
    </source>
</reference>
<dbReference type="Gene3D" id="3.40.50.2300">
    <property type="match status" value="1"/>
</dbReference>
<dbReference type="Gene3D" id="2.40.50.1020">
    <property type="entry name" value="LytTr DNA-binding domain"/>
    <property type="match status" value="1"/>
</dbReference>
<evidence type="ECO:0000256" key="1">
    <source>
        <dbReference type="PROSITE-ProRule" id="PRU00169"/>
    </source>
</evidence>
<dbReference type="InterPro" id="IPR011006">
    <property type="entry name" value="CheY-like_superfamily"/>
</dbReference>
<keyword evidence="1" id="KW-0597">Phosphoprotein</keyword>
<dbReference type="Pfam" id="PF00072">
    <property type="entry name" value="Response_reg"/>
    <property type="match status" value="1"/>
</dbReference>
<dbReference type="InterPro" id="IPR046947">
    <property type="entry name" value="LytR-like"/>
</dbReference>
<dbReference type="Proteomes" id="UP001320544">
    <property type="component" value="Chromosome"/>
</dbReference>
<feature type="domain" description="HTH LytTR-type" evidence="3">
    <location>
        <begin position="133"/>
        <end position="207"/>
    </location>
</feature>
<evidence type="ECO:0000313" key="5">
    <source>
        <dbReference type="Proteomes" id="UP001320544"/>
    </source>
</evidence>
<dbReference type="InterPro" id="IPR007492">
    <property type="entry name" value="LytTR_DNA-bd_dom"/>
</dbReference>
<feature type="domain" description="Response regulatory" evidence="2">
    <location>
        <begin position="5"/>
        <end position="122"/>
    </location>
</feature>
<dbReference type="PROSITE" id="PS50110">
    <property type="entry name" value="RESPONSE_REGULATORY"/>
    <property type="match status" value="1"/>
</dbReference>
<keyword evidence="5" id="KW-1185">Reference proteome</keyword>
<name>A0ABM7WLP2_9ACTN</name>
<organism evidence="4 5">
    <name type="scientific">Raoultibacter timonensis</name>
    <dbReference type="NCBI Taxonomy" id="1907662"/>
    <lineage>
        <taxon>Bacteria</taxon>
        <taxon>Bacillati</taxon>
        <taxon>Actinomycetota</taxon>
        <taxon>Coriobacteriia</taxon>
        <taxon>Eggerthellales</taxon>
        <taxon>Eggerthellaceae</taxon>
        <taxon>Raoultibacter</taxon>
    </lineage>
</organism>
<sequence>MDSIRVCIVEDDDCDARLLREALDRFTAEQGTAFDIAVFHDGADIVERYPADTDIVFLDIEMGGLDGLSTARTIRAHDGDVLIFFVTNMIQFALEGYTVNASAYIVKPLRYPLFRTHMQRAIQTLEQRRERFVTLRSGREHVFVNSNKIMYVETSQKRSLVHTDTNSIFCNEALQAIEKKLDPAQFFRVHASFLVNLAYVDTVMPKDVVVRGTAIPISKHRKHFFMKVLADYKGRFL</sequence>
<dbReference type="SUPFAM" id="SSF52172">
    <property type="entry name" value="CheY-like"/>
    <property type="match status" value="1"/>
</dbReference>
<dbReference type="RefSeq" id="WP_244411318.1">
    <property type="nucleotide sequence ID" value="NZ_AP025577.1"/>
</dbReference>
<dbReference type="EMBL" id="AP025564">
    <property type="protein sequence ID" value="BDE97329.1"/>
    <property type="molecule type" value="Genomic_DNA"/>
</dbReference>
<keyword evidence="4" id="KW-0238">DNA-binding</keyword>
<dbReference type="GO" id="GO:0003677">
    <property type="term" value="F:DNA binding"/>
    <property type="evidence" value="ECO:0007669"/>
    <property type="project" value="UniProtKB-KW"/>
</dbReference>
<dbReference type="InterPro" id="IPR001789">
    <property type="entry name" value="Sig_transdc_resp-reg_receiver"/>
</dbReference>
<dbReference type="SMART" id="SM00448">
    <property type="entry name" value="REC"/>
    <property type="match status" value="1"/>
</dbReference>
<proteinExistence type="predicted"/>
<protein>
    <submittedName>
        <fullName evidence="4">DNA-binding response regulator</fullName>
    </submittedName>
</protein>
<accession>A0ABM7WLP2</accession>
<dbReference type="PANTHER" id="PTHR37299">
    <property type="entry name" value="TRANSCRIPTIONAL REGULATOR-RELATED"/>
    <property type="match status" value="1"/>
</dbReference>
<evidence type="ECO:0000259" key="3">
    <source>
        <dbReference type="PROSITE" id="PS50930"/>
    </source>
</evidence>
<evidence type="ECO:0000259" key="2">
    <source>
        <dbReference type="PROSITE" id="PS50110"/>
    </source>
</evidence>
<dbReference type="PROSITE" id="PS50930">
    <property type="entry name" value="HTH_LYTTR"/>
    <property type="match status" value="1"/>
</dbReference>
<evidence type="ECO:0000313" key="4">
    <source>
        <dbReference type="EMBL" id="BDE97329.1"/>
    </source>
</evidence>
<dbReference type="Pfam" id="PF04397">
    <property type="entry name" value="LytTR"/>
    <property type="match status" value="1"/>
</dbReference>
<dbReference type="PANTHER" id="PTHR37299:SF1">
    <property type="entry name" value="STAGE 0 SPORULATION PROTEIN A HOMOLOG"/>
    <property type="match status" value="1"/>
</dbReference>